<protein>
    <submittedName>
        <fullName evidence="2">Uncharacterized protein</fullName>
    </submittedName>
</protein>
<name>A0A481YW20_9VIRU</name>
<evidence type="ECO:0000256" key="1">
    <source>
        <dbReference type="SAM" id="Phobius"/>
    </source>
</evidence>
<gene>
    <name evidence="2" type="ORF">LCMAC103_03290</name>
</gene>
<sequence>MVAQSGPLLTAASQSRAGRQNDAHVRTVHLFLHDPFVRLAAVALRPDRGHVRVGAQVFDAHVGVPRNGETWKFFARFVARSMKTTTDHVLFEVAFVTALVLVIVLLLTAAMAFDGFKKAEQGLLDKSGAAARRAMAVAPIGIGVAGLAVLSVAFFKFRAPKK</sequence>
<dbReference type="EMBL" id="MK500339">
    <property type="protein sequence ID" value="QBK86985.1"/>
    <property type="molecule type" value="Genomic_DNA"/>
</dbReference>
<feature type="transmembrane region" description="Helical" evidence="1">
    <location>
        <begin position="133"/>
        <end position="155"/>
    </location>
</feature>
<organism evidence="2">
    <name type="scientific">Marseillevirus LCMAC103</name>
    <dbReference type="NCBI Taxonomy" id="2506604"/>
    <lineage>
        <taxon>Viruses</taxon>
        <taxon>Varidnaviria</taxon>
        <taxon>Bamfordvirae</taxon>
        <taxon>Nucleocytoviricota</taxon>
        <taxon>Megaviricetes</taxon>
        <taxon>Pimascovirales</taxon>
        <taxon>Pimascovirales incertae sedis</taxon>
        <taxon>Marseilleviridae</taxon>
    </lineage>
</organism>
<proteinExistence type="predicted"/>
<feature type="transmembrane region" description="Helical" evidence="1">
    <location>
        <begin position="89"/>
        <end position="113"/>
    </location>
</feature>
<accession>A0A481YW20</accession>
<keyword evidence="1" id="KW-0812">Transmembrane</keyword>
<evidence type="ECO:0000313" key="2">
    <source>
        <dbReference type="EMBL" id="QBK86985.1"/>
    </source>
</evidence>
<keyword evidence="1" id="KW-1133">Transmembrane helix</keyword>
<keyword evidence="1" id="KW-0472">Membrane</keyword>
<reference evidence="2" key="1">
    <citation type="journal article" date="2019" name="MBio">
        <title>Virus Genomes from Deep Sea Sediments Expand the Ocean Megavirome and Support Independent Origins of Viral Gigantism.</title>
        <authorList>
            <person name="Backstrom D."/>
            <person name="Yutin N."/>
            <person name="Jorgensen S.L."/>
            <person name="Dharamshi J."/>
            <person name="Homa F."/>
            <person name="Zaremba-Niedwiedzka K."/>
            <person name="Spang A."/>
            <person name="Wolf Y.I."/>
            <person name="Koonin E.V."/>
            <person name="Ettema T.J."/>
        </authorList>
    </citation>
    <scope>NUCLEOTIDE SEQUENCE</scope>
</reference>